<dbReference type="EMBL" id="CADEAL010004485">
    <property type="protein sequence ID" value="CAB1460598.1"/>
    <property type="molecule type" value="Genomic_DNA"/>
</dbReference>
<accession>A0A9N7W3Z2</accession>
<name>A0A9N7W3Z2_PLEPL</name>
<evidence type="ECO:0000256" key="1">
    <source>
        <dbReference type="SAM" id="MobiDB-lite"/>
    </source>
</evidence>
<feature type="region of interest" description="Disordered" evidence="1">
    <location>
        <begin position="192"/>
        <end position="211"/>
    </location>
</feature>
<sequence length="380" mass="41468">MGTQFVSAITPAWIWTTGQQPSIEVRTAPADVPLALYQRDRCTKLKFCWTDRTTCHLTASLRRAQVYASCVLLLFINIPALWASSAPVQLVLLEIAAGIETSAEPWTGGLQNDLSSLSRAGISAQSSVTLDGTFVNGPTTSVERPQVATWEFLSRCCPHRLPRRSRSSSGTYHPHRLELGWDSSQRDLCLSRKKQPHEKVDNPSGTSPPQVPCALLRGCTEVLKHGNSARGTMLKADMQERESHQRGGRHLSPRLIQKVSASPSRSSVNKAESCLEVVKDNWEGYKPLPGVPHMTLIAHGATGFAIERAAEVKVSLRVTGGRRLTPVQRCCENILQRAWLKRDADGQSNSITAAKAPPGLSLSAPPSSPSYPPPRDFPSS</sequence>
<comment type="caution">
    <text evidence="2">The sequence shown here is derived from an EMBL/GenBank/DDBJ whole genome shotgun (WGS) entry which is preliminary data.</text>
</comment>
<evidence type="ECO:0000313" key="2">
    <source>
        <dbReference type="EMBL" id="CAB1460598.1"/>
    </source>
</evidence>
<dbReference type="AlphaFoldDB" id="A0A9N7W3Z2"/>
<proteinExistence type="predicted"/>
<organism evidence="2 3">
    <name type="scientific">Pleuronectes platessa</name>
    <name type="common">European plaice</name>
    <dbReference type="NCBI Taxonomy" id="8262"/>
    <lineage>
        <taxon>Eukaryota</taxon>
        <taxon>Metazoa</taxon>
        <taxon>Chordata</taxon>
        <taxon>Craniata</taxon>
        <taxon>Vertebrata</taxon>
        <taxon>Euteleostomi</taxon>
        <taxon>Actinopterygii</taxon>
        <taxon>Neopterygii</taxon>
        <taxon>Teleostei</taxon>
        <taxon>Neoteleostei</taxon>
        <taxon>Acanthomorphata</taxon>
        <taxon>Carangaria</taxon>
        <taxon>Pleuronectiformes</taxon>
        <taxon>Pleuronectoidei</taxon>
        <taxon>Pleuronectidae</taxon>
        <taxon>Pleuronectes</taxon>
    </lineage>
</organism>
<reference evidence="2" key="1">
    <citation type="submission" date="2020-03" db="EMBL/GenBank/DDBJ databases">
        <authorList>
            <person name="Weist P."/>
        </authorList>
    </citation>
    <scope>NUCLEOTIDE SEQUENCE</scope>
</reference>
<keyword evidence="3" id="KW-1185">Reference proteome</keyword>
<feature type="region of interest" description="Disordered" evidence="1">
    <location>
        <begin position="345"/>
        <end position="380"/>
    </location>
</feature>
<feature type="compositionally biased region" description="Pro residues" evidence="1">
    <location>
        <begin position="366"/>
        <end position="380"/>
    </location>
</feature>
<protein>
    <submittedName>
        <fullName evidence="2">Uncharacterized protein</fullName>
    </submittedName>
</protein>
<gene>
    <name evidence="2" type="ORF">PLEPLA_LOCUS48449</name>
</gene>
<evidence type="ECO:0000313" key="3">
    <source>
        <dbReference type="Proteomes" id="UP001153269"/>
    </source>
</evidence>
<dbReference type="Proteomes" id="UP001153269">
    <property type="component" value="Unassembled WGS sequence"/>
</dbReference>